<dbReference type="Proteomes" id="UP000887013">
    <property type="component" value="Unassembled WGS sequence"/>
</dbReference>
<name>A0A8X6TRT6_NEPPI</name>
<keyword evidence="2" id="KW-1185">Reference proteome</keyword>
<protein>
    <submittedName>
        <fullName evidence="1">Uncharacterized protein</fullName>
    </submittedName>
</protein>
<proteinExistence type="predicted"/>
<dbReference type="EMBL" id="BMAW01064220">
    <property type="protein sequence ID" value="GFT44001.1"/>
    <property type="molecule type" value="Genomic_DNA"/>
</dbReference>
<evidence type="ECO:0000313" key="2">
    <source>
        <dbReference type="Proteomes" id="UP000887013"/>
    </source>
</evidence>
<sequence length="77" mass="8732">MYLFANKRNYTLLDIIQMAPSPNDTTKFNTTLLIASSTLRFENRSGNLAVGINDFSTVENPVPESSMPFHLACYYHQ</sequence>
<comment type="caution">
    <text evidence="1">The sequence shown here is derived from an EMBL/GenBank/DDBJ whole genome shotgun (WGS) entry which is preliminary data.</text>
</comment>
<accession>A0A8X6TRT6</accession>
<reference evidence="1" key="1">
    <citation type="submission" date="2020-08" db="EMBL/GenBank/DDBJ databases">
        <title>Multicomponent nature underlies the extraordinary mechanical properties of spider dragline silk.</title>
        <authorList>
            <person name="Kono N."/>
            <person name="Nakamura H."/>
            <person name="Mori M."/>
            <person name="Yoshida Y."/>
            <person name="Ohtoshi R."/>
            <person name="Malay A.D."/>
            <person name="Moran D.A.P."/>
            <person name="Tomita M."/>
            <person name="Numata K."/>
            <person name="Arakawa K."/>
        </authorList>
    </citation>
    <scope>NUCLEOTIDE SEQUENCE</scope>
</reference>
<organism evidence="1 2">
    <name type="scientific">Nephila pilipes</name>
    <name type="common">Giant wood spider</name>
    <name type="synonym">Nephila maculata</name>
    <dbReference type="NCBI Taxonomy" id="299642"/>
    <lineage>
        <taxon>Eukaryota</taxon>
        <taxon>Metazoa</taxon>
        <taxon>Ecdysozoa</taxon>
        <taxon>Arthropoda</taxon>
        <taxon>Chelicerata</taxon>
        <taxon>Arachnida</taxon>
        <taxon>Araneae</taxon>
        <taxon>Araneomorphae</taxon>
        <taxon>Entelegynae</taxon>
        <taxon>Araneoidea</taxon>
        <taxon>Nephilidae</taxon>
        <taxon>Nephila</taxon>
    </lineage>
</organism>
<evidence type="ECO:0000313" key="1">
    <source>
        <dbReference type="EMBL" id="GFT44001.1"/>
    </source>
</evidence>
<dbReference type="AlphaFoldDB" id="A0A8X6TRT6"/>
<gene>
    <name evidence="1" type="ORF">NPIL_373791</name>
</gene>